<keyword evidence="2" id="KW-1185">Reference proteome</keyword>
<dbReference type="Proteomes" id="UP000724584">
    <property type="component" value="Unassembled WGS sequence"/>
</dbReference>
<reference evidence="1 2" key="1">
    <citation type="journal article" date="2021" name="Nat. Commun.">
        <title>Genetic determinants of endophytism in the Arabidopsis root mycobiome.</title>
        <authorList>
            <person name="Mesny F."/>
            <person name="Miyauchi S."/>
            <person name="Thiergart T."/>
            <person name="Pickel B."/>
            <person name="Atanasova L."/>
            <person name="Karlsson M."/>
            <person name="Huettel B."/>
            <person name="Barry K.W."/>
            <person name="Haridas S."/>
            <person name="Chen C."/>
            <person name="Bauer D."/>
            <person name="Andreopoulos W."/>
            <person name="Pangilinan J."/>
            <person name="LaButti K."/>
            <person name="Riley R."/>
            <person name="Lipzen A."/>
            <person name="Clum A."/>
            <person name="Drula E."/>
            <person name="Henrissat B."/>
            <person name="Kohler A."/>
            <person name="Grigoriev I.V."/>
            <person name="Martin F.M."/>
            <person name="Hacquard S."/>
        </authorList>
    </citation>
    <scope>NUCLEOTIDE SEQUENCE [LARGE SCALE GENOMIC DNA]</scope>
    <source>
        <strain evidence="1 2">MPI-SDFR-AT-0079</strain>
    </source>
</reference>
<gene>
    <name evidence="1" type="ORF">F5144DRAFT_484433</name>
</gene>
<evidence type="ECO:0000313" key="2">
    <source>
        <dbReference type="Proteomes" id="UP000724584"/>
    </source>
</evidence>
<comment type="caution">
    <text evidence="1">The sequence shown here is derived from an EMBL/GenBank/DDBJ whole genome shotgun (WGS) entry which is preliminary data.</text>
</comment>
<name>A0ACB7PDW7_9PEZI</name>
<accession>A0ACB7PDW7</accession>
<sequence>MGNEIKRWQQSVVRDGDTEASSSKRDGFTSRLSKAACALFHLCLDQGHLRTIRPHRRKLSRVYGYLQLWCDGYGALSGDLDVALSESKRLRHSTYRLLVSICHILAERMTTVLSADLDNDWQHELYKEAARARDLIEEATFADGGDDGSDSGSDSGSETSSMTSDFNIEEIIKDLETDIRCLVDLGPRYKEPIRDRTVKEQAVLPSLALNWDPAEHLASRIQHRYPDGDAALAHAFGKMNWERAKRLYAAREANARAVERPPMKLIAASAAQGTVVATIYLWHMRLHLPITTSQLEVILEIACPLCQERVGSGGIAHLARHLEEVSLTILPTNTESDDESDGNAEEASRDEPNISEETLAKSSVDPTSSGGSRVPGVSKPGGQHNRPAWSRATALYDLKPARASELPLVKGQDLWILKLAERAPGAAWIPALGDQGQRQGWVPRSYARLVRSNKSLAEGDGATQPTVEGPEPPHPGTEFEFHTPWGESYQAALPSAFPPLSPLEEPRANIGAGKLEGAVTAEPKTTGNTKESEAAIILPLLEALRTQKGSVDDRRNNGDFVLFEGARDNLVYFPPLFDDTEAPRASQELSEAAYGDGPREESRHPVPWSPFTCPEPGCSFRARKDNLERHRRRHRHDRENWPCMERGCGTSWSTKELLDQHRTETHPKTEIETQAWLDKPSPGVGREMGLDDPDLESESQSYWKRVPDEDSDMQVLLRSSYGRVTAKKKDIV</sequence>
<organism evidence="1 2">
    <name type="scientific">Chaetomium tenue</name>
    <dbReference type="NCBI Taxonomy" id="1854479"/>
    <lineage>
        <taxon>Eukaryota</taxon>
        <taxon>Fungi</taxon>
        <taxon>Dikarya</taxon>
        <taxon>Ascomycota</taxon>
        <taxon>Pezizomycotina</taxon>
        <taxon>Sordariomycetes</taxon>
        <taxon>Sordariomycetidae</taxon>
        <taxon>Sordariales</taxon>
        <taxon>Chaetomiaceae</taxon>
        <taxon>Chaetomium</taxon>
    </lineage>
</organism>
<proteinExistence type="predicted"/>
<evidence type="ECO:0000313" key="1">
    <source>
        <dbReference type="EMBL" id="KAH6640130.1"/>
    </source>
</evidence>
<dbReference type="EMBL" id="JAGIZQ010000002">
    <property type="protein sequence ID" value="KAH6640130.1"/>
    <property type="molecule type" value="Genomic_DNA"/>
</dbReference>
<protein>
    <submittedName>
        <fullName evidence="1">Uncharacterized protein</fullName>
    </submittedName>
</protein>